<dbReference type="Gene3D" id="1.10.1660.10">
    <property type="match status" value="1"/>
</dbReference>
<keyword evidence="1" id="KW-0238">DNA-binding</keyword>
<accession>A0A919XHM1</accession>
<dbReference type="GO" id="GO:0003700">
    <property type="term" value="F:DNA-binding transcription factor activity"/>
    <property type="evidence" value="ECO:0007669"/>
    <property type="project" value="InterPro"/>
</dbReference>
<dbReference type="AlphaFoldDB" id="A0A919XHM1"/>
<dbReference type="InterPro" id="IPR025097">
    <property type="entry name" value="DUF4023"/>
</dbReference>
<proteinExistence type="predicted"/>
<dbReference type="PANTHER" id="PTHR30204">
    <property type="entry name" value="REDOX-CYCLING DRUG-SENSING TRANSCRIPTIONAL ACTIVATOR SOXR"/>
    <property type="match status" value="1"/>
</dbReference>
<evidence type="ECO:0000313" key="5">
    <source>
        <dbReference type="EMBL" id="GIO33002.1"/>
    </source>
</evidence>
<feature type="compositionally biased region" description="Polar residues" evidence="3">
    <location>
        <begin position="296"/>
        <end position="309"/>
    </location>
</feature>
<dbReference type="SMART" id="SM00422">
    <property type="entry name" value="HTH_MERR"/>
    <property type="match status" value="1"/>
</dbReference>
<evidence type="ECO:0000313" key="6">
    <source>
        <dbReference type="Proteomes" id="UP000679779"/>
    </source>
</evidence>
<dbReference type="PRINTS" id="PR00040">
    <property type="entry name" value="HTHMERR"/>
</dbReference>
<dbReference type="Pfam" id="PF13215">
    <property type="entry name" value="DUF4023"/>
    <property type="match status" value="1"/>
</dbReference>
<dbReference type="PROSITE" id="PS50937">
    <property type="entry name" value="HTH_MERR_2"/>
    <property type="match status" value="1"/>
</dbReference>
<feature type="region of interest" description="Disordered" evidence="3">
    <location>
        <begin position="279"/>
        <end position="309"/>
    </location>
</feature>
<gene>
    <name evidence="5" type="primary">mta</name>
    <name evidence="5" type="ORF">J2TS6_41430</name>
</gene>
<dbReference type="Pfam" id="PF13411">
    <property type="entry name" value="MerR_1"/>
    <property type="match status" value="1"/>
</dbReference>
<feature type="coiled-coil region" evidence="2">
    <location>
        <begin position="77"/>
        <end position="111"/>
    </location>
</feature>
<name>A0A919XHM1_9BACL</name>
<dbReference type="RefSeq" id="WP_160042868.1">
    <property type="nucleotide sequence ID" value="NZ_BORQ01000005.1"/>
</dbReference>
<dbReference type="GO" id="GO:0003677">
    <property type="term" value="F:DNA binding"/>
    <property type="evidence" value="ECO:0007669"/>
    <property type="project" value="UniProtKB-KW"/>
</dbReference>
<evidence type="ECO:0000256" key="3">
    <source>
        <dbReference type="SAM" id="MobiDB-lite"/>
    </source>
</evidence>
<dbReference type="PROSITE" id="PS00552">
    <property type="entry name" value="HTH_MERR_1"/>
    <property type="match status" value="1"/>
</dbReference>
<dbReference type="CDD" id="cd01106">
    <property type="entry name" value="HTH_TipAL-Mta"/>
    <property type="match status" value="1"/>
</dbReference>
<dbReference type="SUPFAM" id="SSF46955">
    <property type="entry name" value="Putative DNA-binding domain"/>
    <property type="match status" value="1"/>
</dbReference>
<dbReference type="PANTHER" id="PTHR30204:SF96">
    <property type="entry name" value="CHROMOSOME-ANCHORING PROTEIN RACA"/>
    <property type="match status" value="1"/>
</dbReference>
<dbReference type="InterPro" id="IPR000551">
    <property type="entry name" value="MerR-type_HTH_dom"/>
</dbReference>
<reference evidence="5" key="1">
    <citation type="submission" date="2021-03" db="EMBL/GenBank/DDBJ databases">
        <title>Antimicrobial resistance genes in bacteria isolated from Japanese honey, and their potential for conferring macrolide and lincosamide resistance in the American foulbrood pathogen Paenibacillus larvae.</title>
        <authorList>
            <person name="Okamoto M."/>
            <person name="Kumagai M."/>
            <person name="Kanamori H."/>
            <person name="Takamatsu D."/>
        </authorList>
    </citation>
    <scope>NUCLEOTIDE SEQUENCE</scope>
    <source>
        <strain evidence="5">J2TS6</strain>
    </source>
</reference>
<keyword evidence="2" id="KW-0175">Coiled coil</keyword>
<feature type="domain" description="HTH merR-type" evidence="4">
    <location>
        <begin position="4"/>
        <end position="73"/>
    </location>
</feature>
<dbReference type="InterPro" id="IPR047057">
    <property type="entry name" value="MerR_fam"/>
</dbReference>
<dbReference type="EMBL" id="BORQ01000005">
    <property type="protein sequence ID" value="GIO33002.1"/>
    <property type="molecule type" value="Genomic_DNA"/>
</dbReference>
<comment type="caution">
    <text evidence="5">The sequence shown here is derived from an EMBL/GenBank/DDBJ whole genome shotgun (WGS) entry which is preliminary data.</text>
</comment>
<organism evidence="5 6">
    <name type="scientific">Paenibacillus albilobatus</name>
    <dbReference type="NCBI Taxonomy" id="2716884"/>
    <lineage>
        <taxon>Bacteria</taxon>
        <taxon>Bacillati</taxon>
        <taxon>Bacillota</taxon>
        <taxon>Bacilli</taxon>
        <taxon>Bacillales</taxon>
        <taxon>Paenibacillaceae</taxon>
        <taxon>Paenibacillus</taxon>
    </lineage>
</organism>
<evidence type="ECO:0000259" key="4">
    <source>
        <dbReference type="PROSITE" id="PS50937"/>
    </source>
</evidence>
<keyword evidence="6" id="KW-1185">Reference proteome</keyword>
<evidence type="ECO:0000256" key="1">
    <source>
        <dbReference type="ARBA" id="ARBA00023125"/>
    </source>
</evidence>
<dbReference type="InterPro" id="IPR009061">
    <property type="entry name" value="DNA-bd_dom_put_sf"/>
</dbReference>
<sequence length="309" mass="35176">MSHTWTTGQVAAKLGVSIRTIRYYDQIGLVIPGKKEAGGRRLYTEEDLLRLEKISLLKSLSLPLDEIRHLLDELSIGQILEAHRKHLKKKLENLQESLNNTNALLNLLEAEGKIRWETLLPLVKGSKERTVSWESYFEEEELLVLKAKLPRLEGSDELTRGWVQVIARVERCLREGLEPESGEGKAIAEEMERLSELTFGGDRELMNKFWELRRDPASAKHGLAPIREEVLAFVEACFASHEFHLPSSEIVTGNPISEAEGSVNENMTDSTRDFVNKVHEQQENQRKNKQRAAGQPQAQLQNKQHSTNK</sequence>
<evidence type="ECO:0000256" key="2">
    <source>
        <dbReference type="SAM" id="Coils"/>
    </source>
</evidence>
<dbReference type="Proteomes" id="UP000679779">
    <property type="component" value="Unassembled WGS sequence"/>
</dbReference>
<protein>
    <submittedName>
        <fullName evidence="5">MerR family transcriptional regulator</fullName>
    </submittedName>
</protein>